<dbReference type="PANTHER" id="PTHR19308">
    <property type="entry name" value="PHOSPHATIDYLCHOLINE TRANSFER PROTEIN"/>
    <property type="match status" value="1"/>
</dbReference>
<dbReference type="Pfam" id="PF01852">
    <property type="entry name" value="START"/>
    <property type="match status" value="1"/>
</dbReference>
<dbReference type="SUPFAM" id="SSF55961">
    <property type="entry name" value="Bet v1-like"/>
    <property type="match status" value="1"/>
</dbReference>
<dbReference type="GO" id="GO:0005737">
    <property type="term" value="C:cytoplasm"/>
    <property type="evidence" value="ECO:0007669"/>
    <property type="project" value="UniProtKB-ARBA"/>
</dbReference>
<evidence type="ECO:0000313" key="3">
    <source>
        <dbReference type="EMBL" id="CAH1422548.1"/>
    </source>
</evidence>
<dbReference type="AlphaFoldDB" id="A0AAU9MPI0"/>
<dbReference type="InterPro" id="IPR023393">
    <property type="entry name" value="START-like_dom_sf"/>
</dbReference>
<dbReference type="PROSITE" id="PS50848">
    <property type="entry name" value="START"/>
    <property type="match status" value="1"/>
</dbReference>
<feature type="transmembrane region" description="Helical" evidence="1">
    <location>
        <begin position="30"/>
        <end position="47"/>
    </location>
</feature>
<organism evidence="3 4">
    <name type="scientific">Lactuca virosa</name>
    <dbReference type="NCBI Taxonomy" id="75947"/>
    <lineage>
        <taxon>Eukaryota</taxon>
        <taxon>Viridiplantae</taxon>
        <taxon>Streptophyta</taxon>
        <taxon>Embryophyta</taxon>
        <taxon>Tracheophyta</taxon>
        <taxon>Spermatophyta</taxon>
        <taxon>Magnoliopsida</taxon>
        <taxon>eudicotyledons</taxon>
        <taxon>Gunneridae</taxon>
        <taxon>Pentapetalae</taxon>
        <taxon>asterids</taxon>
        <taxon>campanulids</taxon>
        <taxon>Asterales</taxon>
        <taxon>Asteraceae</taxon>
        <taxon>Cichorioideae</taxon>
        <taxon>Cichorieae</taxon>
        <taxon>Lactucinae</taxon>
        <taxon>Lactuca</taxon>
    </lineage>
</organism>
<name>A0AAU9MPI0_9ASTR</name>
<keyword evidence="1" id="KW-0812">Transmembrane</keyword>
<dbReference type="Gene3D" id="3.30.530.20">
    <property type="match status" value="1"/>
</dbReference>
<keyword evidence="4" id="KW-1185">Reference proteome</keyword>
<evidence type="ECO:0000259" key="2">
    <source>
        <dbReference type="PROSITE" id="PS50848"/>
    </source>
</evidence>
<dbReference type="Proteomes" id="UP001157418">
    <property type="component" value="Unassembled WGS sequence"/>
</dbReference>
<sequence length="316" mass="36636">MEDMWNRELLLSQQSSSMEERFWTEIGSGWITYTLAVVTLVFVFQFARFQIIPRFLLFINPRFGSVEQSNTPTVSFPPSSQSHRISDIITDLDLKLLIDNLDETTHENWENVVDKRNNSLSYHVKCCKPKDGGPLKFDESNGTEIGRTIKKFPFLTPREYILAWRLWEGSDKTYYCYSKECEHPLAPRQKKYVRVGLLRSGWRIKEVGGRNSCEIKMVHQEDAGLNVDMAKMLSVQSLLSKRYRLRWSLREDCRDRSSGSFSREKSVAKAFKEIDSEWIDSVGGAICLARGHNSLSGKLVMAFVLNKFTKRHQKKE</sequence>
<dbReference type="GO" id="GO:0008289">
    <property type="term" value="F:lipid binding"/>
    <property type="evidence" value="ECO:0007669"/>
    <property type="project" value="InterPro"/>
</dbReference>
<protein>
    <recommendedName>
        <fullName evidence="2">START domain-containing protein</fullName>
    </recommendedName>
</protein>
<proteinExistence type="predicted"/>
<dbReference type="EMBL" id="CAKMRJ010001112">
    <property type="protein sequence ID" value="CAH1422548.1"/>
    <property type="molecule type" value="Genomic_DNA"/>
</dbReference>
<evidence type="ECO:0000313" key="4">
    <source>
        <dbReference type="Proteomes" id="UP001157418"/>
    </source>
</evidence>
<accession>A0AAU9MPI0</accession>
<comment type="caution">
    <text evidence="3">The sequence shown here is derived from an EMBL/GenBank/DDBJ whole genome shotgun (WGS) entry which is preliminary data.</text>
</comment>
<gene>
    <name evidence="3" type="ORF">LVIROSA_LOCUS9873</name>
</gene>
<keyword evidence="1" id="KW-0472">Membrane</keyword>
<evidence type="ECO:0000256" key="1">
    <source>
        <dbReference type="SAM" id="Phobius"/>
    </source>
</evidence>
<dbReference type="InterPro" id="IPR051213">
    <property type="entry name" value="START_lipid_transfer"/>
</dbReference>
<reference evidence="3 4" key="1">
    <citation type="submission" date="2022-01" db="EMBL/GenBank/DDBJ databases">
        <authorList>
            <person name="Xiong W."/>
            <person name="Schranz E."/>
        </authorList>
    </citation>
    <scope>NUCLEOTIDE SEQUENCE [LARGE SCALE GENOMIC DNA]</scope>
</reference>
<feature type="domain" description="START" evidence="2">
    <location>
        <begin position="1"/>
        <end position="222"/>
    </location>
</feature>
<keyword evidence="1" id="KW-1133">Transmembrane helix</keyword>
<dbReference type="PANTHER" id="PTHR19308:SF13">
    <property type="entry name" value="OS02G0468400 PROTEIN"/>
    <property type="match status" value="1"/>
</dbReference>
<dbReference type="InterPro" id="IPR002913">
    <property type="entry name" value="START_lipid-bd_dom"/>
</dbReference>